<evidence type="ECO:0000313" key="2">
    <source>
        <dbReference type="Proteomes" id="UP000244189"/>
    </source>
</evidence>
<dbReference type="Proteomes" id="UP000244189">
    <property type="component" value="Unassembled WGS sequence"/>
</dbReference>
<proteinExistence type="predicted"/>
<keyword evidence="2" id="KW-1185">Reference proteome</keyword>
<organism evidence="1 2">
    <name type="scientific">Sphingomonas aurantiaca</name>
    <dbReference type="NCBI Taxonomy" id="185949"/>
    <lineage>
        <taxon>Bacteria</taxon>
        <taxon>Pseudomonadati</taxon>
        <taxon>Pseudomonadota</taxon>
        <taxon>Alphaproteobacteria</taxon>
        <taxon>Sphingomonadales</taxon>
        <taxon>Sphingomonadaceae</taxon>
        <taxon>Sphingomonas</taxon>
    </lineage>
</organism>
<dbReference type="EMBL" id="QAOG01000007">
    <property type="protein sequence ID" value="PTQ58696.1"/>
    <property type="molecule type" value="Genomic_DNA"/>
</dbReference>
<evidence type="ECO:0000313" key="1">
    <source>
        <dbReference type="EMBL" id="PTQ58696.1"/>
    </source>
</evidence>
<name>A0A2T5GH91_9SPHN</name>
<reference evidence="1 2" key="1">
    <citation type="submission" date="2018-04" db="EMBL/GenBank/DDBJ databases">
        <title>Genomic Encyclopedia of Type Strains, Phase III (KMG-III): the genomes of soil and plant-associated and newly described type strains.</title>
        <authorList>
            <person name="Whitman W."/>
        </authorList>
    </citation>
    <scope>NUCLEOTIDE SEQUENCE [LARGE SCALE GENOMIC DNA]</scope>
    <source>
        <strain evidence="1 2">MA101b</strain>
    </source>
</reference>
<gene>
    <name evidence="1" type="ORF">C8J26_3565</name>
</gene>
<protein>
    <submittedName>
        <fullName evidence="1">Uncharacterized protein</fullName>
    </submittedName>
</protein>
<comment type="caution">
    <text evidence="1">The sequence shown here is derived from an EMBL/GenBank/DDBJ whole genome shotgun (WGS) entry which is preliminary data.</text>
</comment>
<dbReference type="AlphaFoldDB" id="A0A2T5GH91"/>
<accession>A0A2T5GH91</accession>
<dbReference type="RefSeq" id="WP_107959474.1">
    <property type="nucleotide sequence ID" value="NZ_QAOG01000007.1"/>
</dbReference>
<sequence length="211" mass="22471">MLYDTHYRHNEALSSEALGTLPAALHALNAGVDDCRRAGKPIDRDASILLLIRNLASVAERSAPSTNELRLRCAEDRNSVVAGSALLDIAGNSVAGDAVAKRTFHRQARLALASLAETIGLDAHDVRIDTDMGGIAGDGTTELRHADLSIRVRPHSFLPNSEITFNRCRDGEHAGPVQRAPIAELLDVSTFQRRLTATVGDVGAPRLAAAA</sequence>